<feature type="compositionally biased region" description="Polar residues" evidence="1">
    <location>
        <begin position="108"/>
        <end position="124"/>
    </location>
</feature>
<feature type="compositionally biased region" description="Basic and acidic residues" evidence="1">
    <location>
        <begin position="29"/>
        <end position="41"/>
    </location>
</feature>
<reference evidence="3 4" key="1">
    <citation type="submission" date="2019-06" db="EMBL/GenBank/DDBJ databases">
        <title>Sequencing the genomes of 1000 actinobacteria strains.</title>
        <authorList>
            <person name="Klenk H.-P."/>
        </authorList>
    </citation>
    <scope>NUCLEOTIDE SEQUENCE [LARGE SCALE GENOMIC DNA]</scope>
    <source>
        <strain evidence="3 4">DSM 45671</strain>
    </source>
</reference>
<comment type="caution">
    <text evidence="3">The sequence shown here is derived from an EMBL/GenBank/DDBJ whole genome shotgun (WGS) entry which is preliminary data.</text>
</comment>
<sequence length="248" mass="25199">MAEPDDPLRADDPLVGAEHEDVLLGSGTAEEREPAAEHVDSVQDDLDENPTFVATSDDRPTTELPRVVAPTPAPEPTTWSGGVAPWAVFAAVAVVVIAATTTLASWLQGPTSERQGFTGLTQPFPTATSAPPAPVEAPAAPPSAEPEPEPEPEPAARPTQRPRATKAPAAPRPPAAAVNGRATPNGEEKEEPASTTSAPSLPAAADAGAAGTGAADTGAADTDIEKESSEADNAKPETDEDSDESEDG</sequence>
<keyword evidence="4" id="KW-1185">Reference proteome</keyword>
<evidence type="ECO:0000256" key="2">
    <source>
        <dbReference type="SAM" id="Phobius"/>
    </source>
</evidence>
<keyword evidence="2" id="KW-0812">Transmembrane</keyword>
<keyword evidence="2" id="KW-1133">Transmembrane helix</keyword>
<dbReference type="EMBL" id="VIWU01000001">
    <property type="protein sequence ID" value="TWF74131.1"/>
    <property type="molecule type" value="Genomic_DNA"/>
</dbReference>
<dbReference type="Proteomes" id="UP000321261">
    <property type="component" value="Unassembled WGS sequence"/>
</dbReference>
<feature type="compositionally biased region" description="Low complexity" evidence="1">
    <location>
        <begin position="156"/>
        <end position="169"/>
    </location>
</feature>
<proteinExistence type="predicted"/>
<evidence type="ECO:0000313" key="3">
    <source>
        <dbReference type="EMBL" id="TWF74131.1"/>
    </source>
</evidence>
<feature type="compositionally biased region" description="Acidic residues" evidence="1">
    <location>
        <begin position="238"/>
        <end position="248"/>
    </location>
</feature>
<dbReference type="AlphaFoldDB" id="A0A561SGY3"/>
<organism evidence="3 4">
    <name type="scientific">Pseudonocardia hierapolitana</name>
    <dbReference type="NCBI Taxonomy" id="1128676"/>
    <lineage>
        <taxon>Bacteria</taxon>
        <taxon>Bacillati</taxon>
        <taxon>Actinomycetota</taxon>
        <taxon>Actinomycetes</taxon>
        <taxon>Pseudonocardiales</taxon>
        <taxon>Pseudonocardiaceae</taxon>
        <taxon>Pseudonocardia</taxon>
    </lineage>
</organism>
<feature type="transmembrane region" description="Helical" evidence="2">
    <location>
        <begin position="86"/>
        <end position="107"/>
    </location>
</feature>
<gene>
    <name evidence="3" type="ORF">FHX44_1110</name>
</gene>
<name>A0A561SGY3_9PSEU</name>
<feature type="region of interest" description="Disordered" evidence="1">
    <location>
        <begin position="1"/>
        <end position="80"/>
    </location>
</feature>
<accession>A0A561SGY3</accession>
<feature type="region of interest" description="Disordered" evidence="1">
    <location>
        <begin position="105"/>
        <end position="248"/>
    </location>
</feature>
<feature type="compositionally biased region" description="Basic and acidic residues" evidence="1">
    <location>
        <begin position="223"/>
        <end position="237"/>
    </location>
</feature>
<keyword evidence="2" id="KW-0472">Membrane</keyword>
<feature type="compositionally biased region" description="Low complexity" evidence="1">
    <location>
        <begin position="193"/>
        <end position="221"/>
    </location>
</feature>
<protein>
    <submittedName>
        <fullName evidence="3">Uncharacterized protein</fullName>
    </submittedName>
</protein>
<evidence type="ECO:0000313" key="4">
    <source>
        <dbReference type="Proteomes" id="UP000321261"/>
    </source>
</evidence>
<feature type="compositionally biased region" description="Pro residues" evidence="1">
    <location>
        <begin position="131"/>
        <end position="145"/>
    </location>
</feature>
<evidence type="ECO:0000256" key="1">
    <source>
        <dbReference type="SAM" id="MobiDB-lite"/>
    </source>
</evidence>
<feature type="compositionally biased region" description="Basic and acidic residues" evidence="1">
    <location>
        <begin position="1"/>
        <end position="22"/>
    </location>
</feature>